<evidence type="ECO:0000256" key="3">
    <source>
        <dbReference type="ARBA" id="ARBA00022737"/>
    </source>
</evidence>
<dbReference type="InterPro" id="IPR035979">
    <property type="entry name" value="RBD_domain_sf"/>
</dbReference>
<evidence type="ECO:0000259" key="7">
    <source>
        <dbReference type="PROSITE" id="PS50102"/>
    </source>
</evidence>
<feature type="domain" description="RRM" evidence="7">
    <location>
        <begin position="8"/>
        <end position="81"/>
    </location>
</feature>
<feature type="region of interest" description="Disordered" evidence="6">
    <location>
        <begin position="441"/>
        <end position="472"/>
    </location>
</feature>
<protein>
    <submittedName>
        <fullName evidence="9">Heterogeneous nuclear ribonucleoprotein 27C-like isoform X1</fullName>
    </submittedName>
</protein>
<dbReference type="PANTHER" id="PTHR48032:SF18">
    <property type="entry name" value="RRM DOMAIN-CONTAINING PROTEIN"/>
    <property type="match status" value="1"/>
</dbReference>
<keyword evidence="3" id="KW-0677">Repeat</keyword>
<evidence type="ECO:0000256" key="4">
    <source>
        <dbReference type="ARBA" id="ARBA00022884"/>
    </source>
</evidence>
<sequence>MADGEEAGKLFIGGLSWETTQENLETYFSRFGEVVDCVVMKNNETGRSRGFGFVTFKDPNCVSIVLASGPHELDGRTIDPKACNPRGMNKGNLKKGGNFPKVFLGGLPSNCTETTLREFFSKYGKVMEVVIMYDQERKKSRGFGFLSFEKEEYVHRVCADHYVTINGKQIECKMAEPREMSKSAKASQQGNQDISPWGGPGMGMGSGHGGWGPGPMGGAGGTAGGPGMGPGGPSGTMGPNMGGMGNMGPMANGMMPGGWGGPQQTGPYGAQGGWGPAPGGYAGYQGWGASPTGFGPYGGPGTQYGQQGYGGFGAGAPGFGGYGGFGATMGAAPGPGGPVAGQTPSQMYGQAGPNAAAATPGSVVPPGTQTSAGGTGSQVPPAAGVKQEYNSPYGAMGNYAQEASSFGPARGYVGAGGMDGMQGYGMGSQGFGTGMAGNFTGQGDSSSAVSGGAGAQGTRTAGAAQGYHPYRR</sequence>
<dbReference type="SUPFAM" id="SSF54928">
    <property type="entry name" value="RNA-binding domain, RBD"/>
    <property type="match status" value="2"/>
</dbReference>
<feature type="compositionally biased region" description="Polar residues" evidence="6">
    <location>
        <begin position="184"/>
        <end position="194"/>
    </location>
</feature>
<feature type="region of interest" description="Disordered" evidence="6">
    <location>
        <begin position="178"/>
        <end position="237"/>
    </location>
</feature>
<feature type="compositionally biased region" description="Low complexity" evidence="6">
    <location>
        <begin position="441"/>
        <end position="466"/>
    </location>
</feature>
<dbReference type="Proteomes" id="UP000694941">
    <property type="component" value="Unplaced"/>
</dbReference>
<feature type="compositionally biased region" description="Gly residues" evidence="6">
    <location>
        <begin position="198"/>
        <end position="237"/>
    </location>
</feature>
<evidence type="ECO:0000256" key="1">
    <source>
        <dbReference type="ARBA" id="ARBA00004496"/>
    </source>
</evidence>
<reference evidence="9" key="1">
    <citation type="submission" date="2025-08" db="UniProtKB">
        <authorList>
            <consortium name="RefSeq"/>
        </authorList>
    </citation>
    <scope>IDENTIFICATION</scope>
    <source>
        <tissue evidence="9">Muscle</tissue>
    </source>
</reference>
<dbReference type="RefSeq" id="XP_013782439.1">
    <property type="nucleotide sequence ID" value="XM_013926985.2"/>
</dbReference>
<evidence type="ECO:0000256" key="2">
    <source>
        <dbReference type="ARBA" id="ARBA00022490"/>
    </source>
</evidence>
<keyword evidence="8" id="KW-1185">Reference proteome</keyword>
<evidence type="ECO:0000256" key="5">
    <source>
        <dbReference type="PROSITE-ProRule" id="PRU00176"/>
    </source>
</evidence>
<evidence type="ECO:0000256" key="6">
    <source>
        <dbReference type="SAM" id="MobiDB-lite"/>
    </source>
</evidence>
<accession>A0ABM1BI33</accession>
<dbReference type="Gene3D" id="3.30.70.330">
    <property type="match status" value="2"/>
</dbReference>
<evidence type="ECO:0000313" key="8">
    <source>
        <dbReference type="Proteomes" id="UP000694941"/>
    </source>
</evidence>
<organism evidence="8 9">
    <name type="scientific">Limulus polyphemus</name>
    <name type="common">Atlantic horseshoe crab</name>
    <dbReference type="NCBI Taxonomy" id="6850"/>
    <lineage>
        <taxon>Eukaryota</taxon>
        <taxon>Metazoa</taxon>
        <taxon>Ecdysozoa</taxon>
        <taxon>Arthropoda</taxon>
        <taxon>Chelicerata</taxon>
        <taxon>Merostomata</taxon>
        <taxon>Xiphosura</taxon>
        <taxon>Limulidae</taxon>
        <taxon>Limulus</taxon>
    </lineage>
</organism>
<feature type="domain" description="RRM" evidence="7">
    <location>
        <begin position="100"/>
        <end position="177"/>
    </location>
</feature>
<dbReference type="InterPro" id="IPR000504">
    <property type="entry name" value="RRM_dom"/>
</dbReference>
<keyword evidence="2" id="KW-0963">Cytoplasm</keyword>
<comment type="subcellular location">
    <subcellularLocation>
        <location evidence="1">Cytoplasm</location>
    </subcellularLocation>
</comment>
<dbReference type="PANTHER" id="PTHR48032">
    <property type="entry name" value="RNA-BINDING PROTEIN MUSASHI HOMOLOG RBP6"/>
    <property type="match status" value="1"/>
</dbReference>
<dbReference type="PROSITE" id="PS50102">
    <property type="entry name" value="RRM"/>
    <property type="match status" value="2"/>
</dbReference>
<name>A0ABM1BI33_LIMPO</name>
<dbReference type="SMART" id="SM00360">
    <property type="entry name" value="RRM"/>
    <property type="match status" value="2"/>
</dbReference>
<proteinExistence type="predicted"/>
<evidence type="ECO:0000313" key="9">
    <source>
        <dbReference type="RefSeq" id="XP_013782439.1"/>
    </source>
</evidence>
<dbReference type="GeneID" id="106466690"/>
<dbReference type="Pfam" id="PF00076">
    <property type="entry name" value="RRM_1"/>
    <property type="match status" value="2"/>
</dbReference>
<dbReference type="InterPro" id="IPR012677">
    <property type="entry name" value="Nucleotide-bd_a/b_plait_sf"/>
</dbReference>
<gene>
    <name evidence="9" type="primary">LOC106466690</name>
</gene>
<feature type="region of interest" description="Disordered" evidence="6">
    <location>
        <begin position="349"/>
        <end position="386"/>
    </location>
</feature>
<keyword evidence="4 5" id="KW-0694">RNA-binding</keyword>
<dbReference type="CDD" id="cd12325">
    <property type="entry name" value="RRM1_hnRNPA_hnRNPD_like"/>
    <property type="match status" value="1"/>
</dbReference>